<dbReference type="SUPFAM" id="SSF56300">
    <property type="entry name" value="Metallo-dependent phosphatases"/>
    <property type="match status" value="1"/>
</dbReference>
<organism evidence="3 4">
    <name type="scientific">Bellilinea caldifistulae</name>
    <dbReference type="NCBI Taxonomy" id="360411"/>
    <lineage>
        <taxon>Bacteria</taxon>
        <taxon>Bacillati</taxon>
        <taxon>Chloroflexota</taxon>
        <taxon>Anaerolineae</taxon>
        <taxon>Anaerolineales</taxon>
        <taxon>Anaerolineaceae</taxon>
        <taxon>Bellilinea</taxon>
    </lineage>
</organism>
<accession>A0A0P6WW00</accession>
<dbReference type="STRING" id="360411.AC812_11465"/>
<dbReference type="Gene3D" id="3.60.21.10">
    <property type="match status" value="1"/>
</dbReference>
<dbReference type="PATRIC" id="fig|360411.5.peg.2116"/>
<dbReference type="SUPFAM" id="SSF55816">
    <property type="entry name" value="5'-nucleotidase (syn. UDP-sugar hydrolase), C-terminal domain"/>
    <property type="match status" value="1"/>
</dbReference>
<dbReference type="GO" id="GO:0000166">
    <property type="term" value="F:nucleotide binding"/>
    <property type="evidence" value="ECO:0007669"/>
    <property type="project" value="UniProtKB-KW"/>
</dbReference>
<dbReference type="PRINTS" id="PR01607">
    <property type="entry name" value="APYRASEFAMLY"/>
</dbReference>
<name>A0A0P6WW00_9CHLR</name>
<gene>
    <name evidence="3" type="ORF">AC812_11465</name>
</gene>
<evidence type="ECO:0000313" key="4">
    <source>
        <dbReference type="Proteomes" id="UP000050514"/>
    </source>
</evidence>
<protein>
    <submittedName>
        <fullName evidence="3">Alkaline phosphatase</fullName>
    </submittedName>
</protein>
<dbReference type="EMBL" id="LGHJ01000017">
    <property type="protein sequence ID" value="KPL74440.1"/>
    <property type="molecule type" value="Genomic_DNA"/>
</dbReference>
<comment type="similarity">
    <text evidence="1">Belongs to the 5'-nucleotidase family.</text>
</comment>
<evidence type="ECO:0000313" key="3">
    <source>
        <dbReference type="EMBL" id="KPL74440.1"/>
    </source>
</evidence>
<dbReference type="Gene3D" id="3.90.780.10">
    <property type="entry name" value="5'-Nucleotidase, C-terminal domain"/>
    <property type="match status" value="1"/>
</dbReference>
<dbReference type="GO" id="GO:0009166">
    <property type="term" value="P:nucleotide catabolic process"/>
    <property type="evidence" value="ECO:0007669"/>
    <property type="project" value="InterPro"/>
</dbReference>
<reference evidence="3 4" key="1">
    <citation type="submission" date="2015-07" db="EMBL/GenBank/DDBJ databases">
        <title>Draft genome of Bellilinea caldifistulae DSM 17877.</title>
        <authorList>
            <person name="Hemp J."/>
            <person name="Ward L.M."/>
            <person name="Pace L.A."/>
            <person name="Fischer W.W."/>
        </authorList>
    </citation>
    <scope>NUCLEOTIDE SEQUENCE [LARGE SCALE GENOMIC DNA]</scope>
    <source>
        <strain evidence="3 4">GOMI-1</strain>
    </source>
</reference>
<feature type="domain" description="5'-Nucleotidase C-terminal" evidence="2">
    <location>
        <begin position="374"/>
        <end position="556"/>
    </location>
</feature>
<dbReference type="Proteomes" id="UP000050514">
    <property type="component" value="Unassembled WGS sequence"/>
</dbReference>
<dbReference type="OrthoDB" id="9801679at2"/>
<dbReference type="GO" id="GO:0008768">
    <property type="term" value="F:UDP-sugar diphosphatase activity"/>
    <property type="evidence" value="ECO:0007669"/>
    <property type="project" value="TreeGrafter"/>
</dbReference>
<dbReference type="AlphaFoldDB" id="A0A0P6WW00"/>
<dbReference type="GO" id="GO:0030288">
    <property type="term" value="C:outer membrane-bounded periplasmic space"/>
    <property type="evidence" value="ECO:0007669"/>
    <property type="project" value="TreeGrafter"/>
</dbReference>
<dbReference type="InterPro" id="IPR029052">
    <property type="entry name" value="Metallo-depent_PP-like"/>
</dbReference>
<dbReference type="InterPro" id="IPR006179">
    <property type="entry name" value="5_nucleotidase/apyrase"/>
</dbReference>
<keyword evidence="1" id="KW-0378">Hydrolase</keyword>
<proteinExistence type="inferred from homology"/>
<dbReference type="RefSeq" id="WP_061918599.1">
    <property type="nucleotide sequence ID" value="NZ_DF967971.1"/>
</dbReference>
<dbReference type="PANTHER" id="PTHR11575">
    <property type="entry name" value="5'-NUCLEOTIDASE-RELATED"/>
    <property type="match status" value="1"/>
</dbReference>
<sequence length="602" mass="64112">MKKTASYILTFLLILSLGVGLLPNNTVQASQPKVAFWLTVLHNNDGESDLINLGSGLEDFGGAARFKTLVDRLKWDALHGKPPVPTAPRSVVMVSSGDNFLAGPEFNASIKNGVPFYDSIAMDLIGYDAIALGNHDFDFGPDVLADFIQGFSVSNPPFLSVNLDFSAEPRLQQLKNQKRIATSTTIKTPAGRVGIIGATTPMLPYISSPRNVRVNDMVAEAVMAEVRRLETMKINKIILISHLQSITEDLSMVPYLSGVDIIIAGGGDEVLANPGQLLVPGDEGRIFGSYPLWATDSNGVQVPVVTTAGSYAYVGRLVAGFDKAGNLLMIDESQSGPVRVAGGGQPDAVPPDEEVQSRVVEPLIEALNEMSMNVIGASEVALDGTRTNIRSRETNLGNLTADALRWQAAQLAGVYGVSVPQVALQNGGGIRNASIIPAGNITELTTFSILPFPNFVSIVEGVSRDQFKQILENAVSRVEFGDGRFAQISGFRFTWDPTGTAQTLDANGNVVTVGSRVKDVFLDDGTQIVGDGSVIPGPDLTVATIDFLARGGDQYPFRGAAFTTVGVTYQQSLRNYIQSGLGGLITAVQYPEGGQGRITRLP</sequence>
<keyword evidence="1" id="KW-0547">Nucleotide-binding</keyword>
<dbReference type="GO" id="GO:0008253">
    <property type="term" value="F:5'-nucleotidase activity"/>
    <property type="evidence" value="ECO:0007669"/>
    <property type="project" value="TreeGrafter"/>
</dbReference>
<evidence type="ECO:0000256" key="1">
    <source>
        <dbReference type="RuleBase" id="RU362119"/>
    </source>
</evidence>
<comment type="caution">
    <text evidence="3">The sequence shown here is derived from an EMBL/GenBank/DDBJ whole genome shotgun (WGS) entry which is preliminary data.</text>
</comment>
<dbReference type="PANTHER" id="PTHR11575:SF24">
    <property type="entry name" value="5'-NUCLEOTIDASE"/>
    <property type="match status" value="1"/>
</dbReference>
<keyword evidence="4" id="KW-1185">Reference proteome</keyword>
<evidence type="ECO:0000259" key="2">
    <source>
        <dbReference type="Pfam" id="PF02872"/>
    </source>
</evidence>
<dbReference type="InterPro" id="IPR036907">
    <property type="entry name" value="5'-Nucleotdase_C_sf"/>
</dbReference>
<dbReference type="InterPro" id="IPR008334">
    <property type="entry name" value="5'-Nucleotdase_C"/>
</dbReference>
<dbReference type="Pfam" id="PF02872">
    <property type="entry name" value="5_nucleotid_C"/>
    <property type="match status" value="1"/>
</dbReference>